<evidence type="ECO:0000313" key="16">
    <source>
        <dbReference type="Proteomes" id="UP000054107"/>
    </source>
</evidence>
<keyword evidence="7" id="KW-0175">Coiled coil</keyword>
<evidence type="ECO:0000256" key="5">
    <source>
        <dbReference type="ARBA" id="ARBA00022989"/>
    </source>
</evidence>
<feature type="transmembrane region" description="Helical" evidence="9">
    <location>
        <begin position="410"/>
        <end position="436"/>
    </location>
</feature>
<dbReference type="STRING" id="35722.A0A0B7NK13"/>
<feature type="transmembrane region" description="Helical" evidence="9">
    <location>
        <begin position="668"/>
        <end position="685"/>
    </location>
</feature>
<evidence type="ECO:0000256" key="1">
    <source>
        <dbReference type="ARBA" id="ARBA00004141"/>
    </source>
</evidence>
<feature type="transmembrane region" description="Helical" evidence="9">
    <location>
        <begin position="165"/>
        <end position="184"/>
    </location>
</feature>
<feature type="transmembrane region" description="Helical" evidence="9">
    <location>
        <begin position="456"/>
        <end position="483"/>
    </location>
</feature>
<keyword evidence="16" id="KW-1185">Reference proteome</keyword>
<dbReference type="Pfam" id="PF12621">
    <property type="entry name" value="PHM7_ext"/>
    <property type="match status" value="1"/>
</dbReference>
<dbReference type="PANTHER" id="PTHR13018">
    <property type="entry name" value="PROBABLE MEMBRANE PROTEIN DUF221-RELATED"/>
    <property type="match status" value="1"/>
</dbReference>
<feature type="domain" description="10TM putative phosphate transporter extracellular tail" evidence="12">
    <location>
        <begin position="835"/>
        <end position="905"/>
    </location>
</feature>
<dbReference type="Pfam" id="PF13967">
    <property type="entry name" value="RSN1_TM"/>
    <property type="match status" value="1"/>
</dbReference>
<dbReference type="GO" id="GO:0005886">
    <property type="term" value="C:plasma membrane"/>
    <property type="evidence" value="ECO:0007669"/>
    <property type="project" value="TreeGrafter"/>
</dbReference>
<accession>A0A0B7NK13</accession>
<dbReference type="OrthoDB" id="1076608at2759"/>
<protein>
    <recommendedName>
        <fullName evidence="17">DUF221-domain-containing protein</fullName>
    </recommendedName>
</protein>
<dbReference type="Pfam" id="PF14703">
    <property type="entry name" value="PHM7_cyt"/>
    <property type="match status" value="1"/>
</dbReference>
<feature type="transmembrane region" description="Helical" evidence="9">
    <location>
        <begin position="118"/>
        <end position="145"/>
    </location>
</feature>
<gene>
    <name evidence="15" type="primary">PARPA_10085.1 scaffold 39287</name>
</gene>
<feature type="transmembrane region" description="Helical" evidence="9">
    <location>
        <begin position="503"/>
        <end position="525"/>
    </location>
</feature>
<name>A0A0B7NK13_9FUNG</name>
<dbReference type="InterPro" id="IPR022257">
    <property type="entry name" value="PHM7_ext"/>
</dbReference>
<feature type="domain" description="CSC1/OSCA1-like N-terminal transmembrane" evidence="13">
    <location>
        <begin position="40"/>
        <end position="186"/>
    </location>
</feature>
<keyword evidence="4 9" id="KW-0812">Transmembrane</keyword>
<dbReference type="GO" id="GO:0005227">
    <property type="term" value="F:calcium-activated cation channel activity"/>
    <property type="evidence" value="ECO:0007669"/>
    <property type="project" value="InterPro"/>
</dbReference>
<evidence type="ECO:0000256" key="4">
    <source>
        <dbReference type="ARBA" id="ARBA00022692"/>
    </source>
</evidence>
<evidence type="ECO:0000256" key="10">
    <source>
        <dbReference type="SAM" id="SignalP"/>
    </source>
</evidence>
<evidence type="ECO:0000259" key="11">
    <source>
        <dbReference type="Pfam" id="PF02714"/>
    </source>
</evidence>
<keyword evidence="3" id="KW-0813">Transport</keyword>
<comment type="similarity">
    <text evidence="2">Belongs to the CSC1 (TC 1.A.17) family.</text>
</comment>
<evidence type="ECO:0000256" key="6">
    <source>
        <dbReference type="ARBA" id="ARBA00023136"/>
    </source>
</evidence>
<proteinExistence type="inferred from homology"/>
<sequence>MKFRNKFTLLYLLAGGLAKCYAQSETGDDQKNFDNSTSTFTSALWFNAALAIGFFGTFFVLRTTRPQTYAPRTYAVAKERRPPPLPTGFGRWIIAIFRVKDDDLIKSMGLDRFMVLKLLRMGMVTFSLYSLVAIPILFPIITINQGNNPGLTYLTMGNVTDDNRTWAHCLLACILSGLVWYYTFRETHIYVDLRRKFLISPDYAETVAARTIYVPSIPKNVNNADDLERIFSKFPGGVRRIWLNRKLNDLPELVQKRQKAALSLETSITKAILATYKHHIKVGEKKNQVDEQGLTEADIPQKIRPTHRESSLPIPLPCFGHKVDTINFYHNQIKELNETITEKQSEAHNLQQCNSAFIEFNQQIAAHMAAQSLMHKKAMQMAPRTIGISPSDVIWENMNIRSFERMMRRFLSISATSAIIIFWAAPVIFVQAVANLETLSKALPFLAGINNLGPTAVGIIQGILPAVALSILISLVPVIFTFLSTKEGIPQKSFVQLSVLHKFFFFQLIDVVLVSTISGGVMTMANEIKNLAENPFGIINILSENLPKASTFFITFVMLQSTNQSGQAMLQLVPYLLSYVMPMFSTTPRDIYNAKKACPIVNLGTLIPAQTIIFVLGLEYGVISPLILPFVCLFFMLQYFVYLYQFLYVYEIPYETAGRAFPRAIRHIYIGLLISQLTLIGLFALRSGARGQMGLMIACLVFTSFALYYYDCAFKPLFKYLPVSIFDNVDMDTKKNDDISQDNNVLNINVQDDDKQKLKTGYISDDSVDTDEHNKSQSSTSSHNYKSDDKPGFSKMATHSSVNSRTPVEAYHARYELLKRLHEEKEKSPEDIRRDKDRIINAAKSLYEAESYMHPSTYDPNPTIWIPEDDLGITQKEIKDFKGSNVDATSRGAAIVRNEKGKGKVTIDEERLINDYQGAPGSAPSAGNQSNVNNYVRVLVDNMNFVEAITMY</sequence>
<evidence type="ECO:0000256" key="8">
    <source>
        <dbReference type="SAM" id="MobiDB-lite"/>
    </source>
</evidence>
<evidence type="ECO:0000259" key="12">
    <source>
        <dbReference type="Pfam" id="PF12621"/>
    </source>
</evidence>
<evidence type="ECO:0000259" key="14">
    <source>
        <dbReference type="Pfam" id="PF14703"/>
    </source>
</evidence>
<evidence type="ECO:0000256" key="7">
    <source>
        <dbReference type="SAM" id="Coils"/>
    </source>
</evidence>
<feature type="transmembrane region" description="Helical" evidence="9">
    <location>
        <begin position="597"/>
        <end position="620"/>
    </location>
</feature>
<feature type="transmembrane region" description="Helical" evidence="9">
    <location>
        <begin position="691"/>
        <end position="710"/>
    </location>
</feature>
<evidence type="ECO:0000313" key="15">
    <source>
        <dbReference type="EMBL" id="CEP15844.1"/>
    </source>
</evidence>
<dbReference type="Proteomes" id="UP000054107">
    <property type="component" value="Unassembled WGS sequence"/>
</dbReference>
<dbReference type="InterPro" id="IPR003864">
    <property type="entry name" value="CSC1/OSCA1-like_7TM"/>
</dbReference>
<feature type="domain" description="CSC1/OSCA1-like 7TM region" evidence="11">
    <location>
        <begin position="408"/>
        <end position="683"/>
    </location>
</feature>
<feature type="coiled-coil region" evidence="7">
    <location>
        <begin position="326"/>
        <end position="353"/>
    </location>
</feature>
<evidence type="ECO:0008006" key="17">
    <source>
        <dbReference type="Google" id="ProtNLM"/>
    </source>
</evidence>
<dbReference type="EMBL" id="LN732637">
    <property type="protein sequence ID" value="CEP15844.1"/>
    <property type="molecule type" value="Genomic_DNA"/>
</dbReference>
<keyword evidence="6 9" id="KW-0472">Membrane</keyword>
<dbReference type="AlphaFoldDB" id="A0A0B7NK13"/>
<feature type="domain" description="CSC1/OSCA1-like cytosolic" evidence="14">
    <location>
        <begin position="209"/>
        <end position="397"/>
    </location>
</feature>
<feature type="region of interest" description="Disordered" evidence="8">
    <location>
        <begin position="761"/>
        <end position="805"/>
    </location>
</feature>
<keyword evidence="10" id="KW-0732">Signal</keyword>
<dbReference type="Pfam" id="PF02714">
    <property type="entry name" value="RSN1_7TM"/>
    <property type="match status" value="1"/>
</dbReference>
<evidence type="ECO:0000259" key="13">
    <source>
        <dbReference type="Pfam" id="PF13967"/>
    </source>
</evidence>
<dbReference type="InterPro" id="IPR045122">
    <property type="entry name" value="Csc1-like"/>
</dbReference>
<dbReference type="InterPro" id="IPR032880">
    <property type="entry name" value="CSC1/OSCA1-like_N"/>
</dbReference>
<reference evidence="15 16" key="1">
    <citation type="submission" date="2014-09" db="EMBL/GenBank/DDBJ databases">
        <authorList>
            <person name="Ellenberger Sabrina"/>
        </authorList>
    </citation>
    <scope>NUCLEOTIDE SEQUENCE [LARGE SCALE GENOMIC DNA]</scope>
    <source>
        <strain evidence="15 16">CBS 412.66</strain>
    </source>
</reference>
<evidence type="ECO:0000256" key="9">
    <source>
        <dbReference type="SAM" id="Phobius"/>
    </source>
</evidence>
<comment type="subcellular location">
    <subcellularLocation>
        <location evidence="1">Membrane</location>
        <topology evidence="1">Multi-pass membrane protein</topology>
    </subcellularLocation>
</comment>
<keyword evidence="5 9" id="KW-1133">Transmembrane helix</keyword>
<dbReference type="PANTHER" id="PTHR13018:SF139">
    <property type="entry name" value="PHOSPHATE METABOLISM PROTEIN 7"/>
    <property type="match status" value="1"/>
</dbReference>
<evidence type="ECO:0000256" key="3">
    <source>
        <dbReference type="ARBA" id="ARBA00022448"/>
    </source>
</evidence>
<evidence type="ECO:0000256" key="2">
    <source>
        <dbReference type="ARBA" id="ARBA00007779"/>
    </source>
</evidence>
<feature type="chain" id="PRO_5002120777" description="DUF221-domain-containing protein" evidence="10">
    <location>
        <begin position="23"/>
        <end position="952"/>
    </location>
</feature>
<dbReference type="InterPro" id="IPR027815">
    <property type="entry name" value="CSC1/OSCA1-like_cyt"/>
</dbReference>
<feature type="transmembrane region" description="Helical" evidence="9">
    <location>
        <begin position="626"/>
        <end position="647"/>
    </location>
</feature>
<feature type="signal peptide" evidence="10">
    <location>
        <begin position="1"/>
        <end position="22"/>
    </location>
</feature>
<feature type="transmembrane region" description="Helical" evidence="9">
    <location>
        <begin position="38"/>
        <end position="61"/>
    </location>
</feature>
<organism evidence="15 16">
    <name type="scientific">Parasitella parasitica</name>
    <dbReference type="NCBI Taxonomy" id="35722"/>
    <lineage>
        <taxon>Eukaryota</taxon>
        <taxon>Fungi</taxon>
        <taxon>Fungi incertae sedis</taxon>
        <taxon>Mucoromycota</taxon>
        <taxon>Mucoromycotina</taxon>
        <taxon>Mucoromycetes</taxon>
        <taxon>Mucorales</taxon>
        <taxon>Mucorineae</taxon>
        <taxon>Mucoraceae</taxon>
        <taxon>Parasitella</taxon>
    </lineage>
</organism>